<keyword evidence="1 4" id="KW-0349">Heme</keyword>
<dbReference type="EMBL" id="CP036281">
    <property type="protein sequence ID" value="QDU82851.1"/>
    <property type="molecule type" value="Genomic_DNA"/>
</dbReference>
<protein>
    <submittedName>
        <fullName evidence="7">Cytochrome c</fullName>
    </submittedName>
</protein>
<dbReference type="InterPro" id="IPR009056">
    <property type="entry name" value="Cyt_c-like_dom"/>
</dbReference>
<dbReference type="InterPro" id="IPR013428">
    <property type="entry name" value="Membrane-bound_put_N"/>
</dbReference>
<keyword evidence="8" id="KW-1185">Reference proteome</keyword>
<dbReference type="Pfam" id="PF23500">
    <property type="entry name" value="DUF7133"/>
    <property type="match status" value="2"/>
</dbReference>
<feature type="chain" id="PRO_5022003749" evidence="5">
    <location>
        <begin position="25"/>
        <end position="1169"/>
    </location>
</feature>
<dbReference type="NCBIfam" id="TIGR02603">
    <property type="entry name" value="CxxCH_TIGR02603"/>
    <property type="match status" value="1"/>
</dbReference>
<dbReference type="InterPro" id="IPR055557">
    <property type="entry name" value="DUF7133"/>
</dbReference>
<dbReference type="GO" id="GO:0046872">
    <property type="term" value="F:metal ion binding"/>
    <property type="evidence" value="ECO:0007669"/>
    <property type="project" value="UniProtKB-KW"/>
</dbReference>
<evidence type="ECO:0000259" key="6">
    <source>
        <dbReference type="PROSITE" id="PS51007"/>
    </source>
</evidence>
<dbReference type="NCBIfam" id="TIGR02604">
    <property type="entry name" value="Piru_Ver_Nterm"/>
    <property type="match status" value="1"/>
</dbReference>
<dbReference type="PANTHER" id="PTHR33546">
    <property type="entry name" value="LARGE, MULTIFUNCTIONAL SECRETED PROTEIN-RELATED"/>
    <property type="match status" value="1"/>
</dbReference>
<dbReference type="SMART" id="SM00567">
    <property type="entry name" value="EZ_HEAT"/>
    <property type="match status" value="3"/>
</dbReference>
<reference evidence="7 8" key="1">
    <citation type="submission" date="2019-02" db="EMBL/GenBank/DDBJ databases">
        <title>Deep-cultivation of Planctomycetes and their phenomic and genomic characterization uncovers novel biology.</title>
        <authorList>
            <person name="Wiegand S."/>
            <person name="Jogler M."/>
            <person name="Boedeker C."/>
            <person name="Pinto D."/>
            <person name="Vollmers J."/>
            <person name="Rivas-Marin E."/>
            <person name="Kohn T."/>
            <person name="Peeters S.H."/>
            <person name="Heuer A."/>
            <person name="Rast P."/>
            <person name="Oberbeckmann S."/>
            <person name="Bunk B."/>
            <person name="Jeske O."/>
            <person name="Meyerdierks A."/>
            <person name="Storesund J.E."/>
            <person name="Kallscheuer N."/>
            <person name="Luecker S."/>
            <person name="Lage O.M."/>
            <person name="Pohl T."/>
            <person name="Merkel B.J."/>
            <person name="Hornburger P."/>
            <person name="Mueller R.-W."/>
            <person name="Bruemmer F."/>
            <person name="Labrenz M."/>
            <person name="Spormann A.M."/>
            <person name="Op den Camp H."/>
            <person name="Overmann J."/>
            <person name="Amann R."/>
            <person name="Jetten M.S.M."/>
            <person name="Mascher T."/>
            <person name="Medema M.H."/>
            <person name="Devos D.P."/>
            <person name="Kaster A.-K."/>
            <person name="Ovreas L."/>
            <person name="Rohde M."/>
            <person name="Galperin M.Y."/>
            <person name="Jogler C."/>
        </authorList>
    </citation>
    <scope>NUCLEOTIDE SEQUENCE [LARGE SCALE GENOMIC DNA]</scope>
    <source>
        <strain evidence="7 8">Pla110</strain>
    </source>
</reference>
<dbReference type="Gene3D" id="1.10.760.10">
    <property type="entry name" value="Cytochrome c-like domain"/>
    <property type="match status" value="1"/>
</dbReference>
<dbReference type="AlphaFoldDB" id="A0A518CUE4"/>
<dbReference type="InterPro" id="IPR004155">
    <property type="entry name" value="PBS_lyase_HEAT"/>
</dbReference>
<dbReference type="GO" id="GO:0009055">
    <property type="term" value="F:electron transfer activity"/>
    <property type="evidence" value="ECO:0007669"/>
    <property type="project" value="InterPro"/>
</dbReference>
<evidence type="ECO:0000256" key="5">
    <source>
        <dbReference type="SAM" id="SignalP"/>
    </source>
</evidence>
<evidence type="ECO:0000313" key="7">
    <source>
        <dbReference type="EMBL" id="QDU82851.1"/>
    </source>
</evidence>
<dbReference type="InterPro" id="IPR011989">
    <property type="entry name" value="ARM-like"/>
</dbReference>
<dbReference type="Gene3D" id="2.120.10.30">
    <property type="entry name" value="TolB, C-terminal domain"/>
    <property type="match status" value="1"/>
</dbReference>
<dbReference type="Pfam" id="PF13646">
    <property type="entry name" value="HEAT_2"/>
    <property type="match status" value="2"/>
</dbReference>
<evidence type="ECO:0000256" key="2">
    <source>
        <dbReference type="ARBA" id="ARBA00022723"/>
    </source>
</evidence>
<dbReference type="SUPFAM" id="SSF101898">
    <property type="entry name" value="NHL repeat"/>
    <property type="match status" value="1"/>
</dbReference>
<dbReference type="InterPro" id="IPR016024">
    <property type="entry name" value="ARM-type_fold"/>
</dbReference>
<evidence type="ECO:0000256" key="4">
    <source>
        <dbReference type="PROSITE-ProRule" id="PRU00433"/>
    </source>
</evidence>
<dbReference type="InterPro" id="IPR013427">
    <property type="entry name" value="Haem-bd_dom_put"/>
</dbReference>
<accession>A0A518CUE4</accession>
<feature type="domain" description="Cytochrome c" evidence="6">
    <location>
        <begin position="878"/>
        <end position="1015"/>
    </location>
</feature>
<gene>
    <name evidence="7" type="ORF">Pla110_46140</name>
</gene>
<keyword evidence="2 4" id="KW-0479">Metal-binding</keyword>
<dbReference type="Proteomes" id="UP000317178">
    <property type="component" value="Chromosome"/>
</dbReference>
<proteinExistence type="predicted"/>
<evidence type="ECO:0000256" key="3">
    <source>
        <dbReference type="ARBA" id="ARBA00023004"/>
    </source>
</evidence>
<name>A0A518CUE4_9PLAN</name>
<keyword evidence="5" id="KW-0732">Signal</keyword>
<evidence type="ECO:0000256" key="1">
    <source>
        <dbReference type="ARBA" id="ARBA00022617"/>
    </source>
</evidence>
<dbReference type="KEGG" id="plon:Pla110_46140"/>
<dbReference type="GO" id="GO:0020037">
    <property type="term" value="F:heme binding"/>
    <property type="evidence" value="ECO:0007669"/>
    <property type="project" value="InterPro"/>
</dbReference>
<dbReference type="OrthoDB" id="228131at2"/>
<dbReference type="RefSeq" id="WP_144999371.1">
    <property type="nucleotide sequence ID" value="NZ_CP036281.1"/>
</dbReference>
<dbReference type="SUPFAM" id="SSF48371">
    <property type="entry name" value="ARM repeat"/>
    <property type="match status" value="2"/>
</dbReference>
<dbReference type="PROSITE" id="PS51007">
    <property type="entry name" value="CYTC"/>
    <property type="match status" value="1"/>
</dbReference>
<keyword evidence="3 4" id="KW-0408">Iron</keyword>
<dbReference type="Gene3D" id="1.25.10.10">
    <property type="entry name" value="Leucine-rich Repeat Variant"/>
    <property type="match status" value="1"/>
</dbReference>
<dbReference type="SUPFAM" id="SSF46626">
    <property type="entry name" value="Cytochrome c"/>
    <property type="match status" value="1"/>
</dbReference>
<dbReference type="InterPro" id="IPR011042">
    <property type="entry name" value="6-blade_b-propeller_TolB-like"/>
</dbReference>
<organism evidence="7 8">
    <name type="scientific">Polystyrenella longa</name>
    <dbReference type="NCBI Taxonomy" id="2528007"/>
    <lineage>
        <taxon>Bacteria</taxon>
        <taxon>Pseudomonadati</taxon>
        <taxon>Planctomycetota</taxon>
        <taxon>Planctomycetia</taxon>
        <taxon>Planctomycetales</taxon>
        <taxon>Planctomycetaceae</taxon>
        <taxon>Polystyrenella</taxon>
    </lineage>
</organism>
<dbReference type="InterPro" id="IPR036909">
    <property type="entry name" value="Cyt_c-like_dom_sf"/>
</dbReference>
<evidence type="ECO:0000313" key="8">
    <source>
        <dbReference type="Proteomes" id="UP000317178"/>
    </source>
</evidence>
<sequence precursor="true">MSTQKLFVLVITSLFCCSVSPLFAQVGTGRTPDEVYELLKETYPESTQEDSQTEADQFTVHEDFEINLFAESPMVVNPIAMKWDAKGRLWVINSPMYPHILPGQERTDFISVLEDTDNDGKADKSTIFYDKLYVPTGLALGDGGVYVANQPDLLFLKDTDGDLKADTERVLLSGFGTEDNHHAISAFTWGPGGWLYFQSGVFLHTQVETPHGLLRLDNGGVFQLRPRELKLDMFNVGSATNPWGHTFDQWGQSFLTEGPQGDIWYLTPATSKGNPTERVPGTKAPKSCGTEFIYNSHFSEKYQNLMVLNAFKNKTVNLYEFSDDGAGYATRELQPLMVVSNGPKFRPVDVKTGPDGALYVADFYQPVIGHMQYQFRDDRRDHLNGRIWRITEKNRDLLPKIDFTDLSVAALLENLKSSDGYTRDKSRRELYERDQAEVVDALPAYLSSLDPADPNFAHHQLEALWVCQTINHVDLDLLTTVLNSSEPRARAAATRVLRYWLPEVPDALTWLDKLIQDEFPRVRLEALCALSYIDQPEAIEIAAKVVDHPRDKYIDYTFKHTILNTRDTWLPALKAGEITFNGNLNHIQAALSVAETSEATALLLNILKGGKLGADKRANLLNVIAQQGTSEELAQLLGRDSLAAIANVGLPATDTVYTPELHASVLSEVANAYRNRKVTPSGNLVEIGQLLDAPNEDLKANAIELIGLWKVSELQADVETIALDTTSDTSVRQAAFTTIAQLGGETALNTLQQIATSVDEPLEIRYRAAAAMVDVDLATASLLAGQLMQQDPEKADPGLLLETFFSLPEGPDLLTVTFKDQPLNIDAAKLALRYMNETGKQDPGLVETFRTIVGAKSLADELMAEELKPLLEQVMAEGDAARGEDVFRRKDLACFSCHAISGGGAPVGPDLEGLGASSPLDYVFHAIVDPNKAVREGYAAVTLLTEEGKIFTGILKEKTPESIVILDATTRKVRSFNPEEIEEVAPAPSMMPKGLVDNMTRQEFLDLVRFIHELGRPGPFATPNIPVQRTWRVLQTPVEMVVADKTPAEINQLAETSEDVFWAPLYSRVNGSLSLTDLPETTTTYLTTRFDVGTPGAVQLSFNSVAGLEVWLDGEPVSDLSEATIVEATTGEHILTYRIDRSVRGEEPLRLEFSPAPNSPARPNVINGV</sequence>
<feature type="signal peptide" evidence="5">
    <location>
        <begin position="1"/>
        <end position="24"/>
    </location>
</feature>
<dbReference type="PANTHER" id="PTHR33546:SF1">
    <property type="entry name" value="LARGE, MULTIFUNCTIONAL SECRETED PROTEIN"/>
    <property type="match status" value="1"/>
</dbReference>